<protein>
    <submittedName>
        <fullName evidence="3">Uncharacterized protein</fullName>
    </submittedName>
</protein>
<dbReference type="AlphaFoldDB" id="A0AAD5VRF2"/>
<keyword evidence="2" id="KW-0812">Transmembrane</keyword>
<dbReference type="Gene3D" id="2.60.120.260">
    <property type="entry name" value="Galactose-binding domain-like"/>
    <property type="match status" value="1"/>
</dbReference>
<keyword evidence="2" id="KW-0472">Membrane</keyword>
<gene>
    <name evidence="3" type="ORF">NP233_g6197</name>
</gene>
<reference evidence="3" key="1">
    <citation type="submission" date="2022-07" db="EMBL/GenBank/DDBJ databases">
        <title>Genome Sequence of Leucocoprinus birnbaumii.</title>
        <authorList>
            <person name="Buettner E."/>
        </authorList>
    </citation>
    <scope>NUCLEOTIDE SEQUENCE</scope>
    <source>
        <strain evidence="3">VT141</strain>
    </source>
</reference>
<name>A0AAD5VRF2_9AGAR</name>
<keyword evidence="4" id="KW-1185">Reference proteome</keyword>
<proteinExistence type="predicted"/>
<feature type="compositionally biased region" description="Acidic residues" evidence="1">
    <location>
        <begin position="446"/>
        <end position="462"/>
    </location>
</feature>
<dbReference type="Proteomes" id="UP001213000">
    <property type="component" value="Unassembled WGS sequence"/>
</dbReference>
<evidence type="ECO:0000313" key="4">
    <source>
        <dbReference type="Proteomes" id="UP001213000"/>
    </source>
</evidence>
<sequence length="462" mass="50001">MTQARWVVVDDADTSLINYDHSWFTEESGNQERVGTFGMTPYLQTLHGTNVNGSVSFSFSGTDVEAWGAVSEAFTTDDPHPDWECFVDGNSLAGVELLGHPVPSVAKRWCGTSGLLDGNHSFEIQVKVQSPSLNFYLDQIRYIPSPTLPLDNRTVLIENNDPGVDLDKGWFDGGELGNITSTNGSVAQVKFFGSAISWYGFLGRAQLNLSDAQVSWSMDDESPTSFLLKAPAQGATPSFMFDQHFFTTPDYPTGNHTLTVAFHGSDGSPIPLVLNYMYNKIGASTTRPGTPNATSHPNISEEKHKLGMILGVTLGGSVLVLAAAVYCYCFLKRRRERMIDSPFWVSSYGMIPAEFPPHRGPVAGAHEALHPPGPRNGLKMAWAPVQSRLARGRRKGEESVSVSQQQPGNTGSSGSSQPITKRSTMDPGIPSTSSAAELNPAGAANESEEPIQDDPPPEYTLE</sequence>
<organism evidence="3 4">
    <name type="scientific">Leucocoprinus birnbaumii</name>
    <dbReference type="NCBI Taxonomy" id="56174"/>
    <lineage>
        <taxon>Eukaryota</taxon>
        <taxon>Fungi</taxon>
        <taxon>Dikarya</taxon>
        <taxon>Basidiomycota</taxon>
        <taxon>Agaricomycotina</taxon>
        <taxon>Agaricomycetes</taxon>
        <taxon>Agaricomycetidae</taxon>
        <taxon>Agaricales</taxon>
        <taxon>Agaricineae</taxon>
        <taxon>Agaricaceae</taxon>
        <taxon>Leucocoprinus</taxon>
    </lineage>
</organism>
<evidence type="ECO:0000256" key="1">
    <source>
        <dbReference type="SAM" id="MobiDB-lite"/>
    </source>
</evidence>
<keyword evidence="2" id="KW-1133">Transmembrane helix</keyword>
<dbReference type="EMBL" id="JANIEX010000394">
    <property type="protein sequence ID" value="KAJ3567695.1"/>
    <property type="molecule type" value="Genomic_DNA"/>
</dbReference>
<feature type="region of interest" description="Disordered" evidence="1">
    <location>
        <begin position="388"/>
        <end position="462"/>
    </location>
</feature>
<evidence type="ECO:0000313" key="3">
    <source>
        <dbReference type="EMBL" id="KAJ3567695.1"/>
    </source>
</evidence>
<feature type="compositionally biased region" description="Polar residues" evidence="1">
    <location>
        <begin position="400"/>
        <end position="422"/>
    </location>
</feature>
<comment type="caution">
    <text evidence="3">The sequence shown here is derived from an EMBL/GenBank/DDBJ whole genome shotgun (WGS) entry which is preliminary data.</text>
</comment>
<feature type="transmembrane region" description="Helical" evidence="2">
    <location>
        <begin position="306"/>
        <end position="331"/>
    </location>
</feature>
<evidence type="ECO:0000256" key="2">
    <source>
        <dbReference type="SAM" id="Phobius"/>
    </source>
</evidence>
<accession>A0AAD5VRF2</accession>